<dbReference type="GO" id="GO:0034704">
    <property type="term" value="C:calcium channel complex"/>
    <property type="evidence" value="ECO:0007669"/>
    <property type="project" value="TreeGrafter"/>
</dbReference>
<evidence type="ECO:0000313" key="3">
    <source>
        <dbReference type="WBParaSite" id="PDA_v2.g16078.t1"/>
    </source>
</evidence>
<dbReference type="GO" id="GO:0005219">
    <property type="term" value="F:ryanodine-sensitive calcium-release channel activity"/>
    <property type="evidence" value="ECO:0007669"/>
    <property type="project" value="TreeGrafter"/>
</dbReference>
<feature type="domain" description="RyR/IP3R Homology associated" evidence="1">
    <location>
        <begin position="80"/>
        <end position="174"/>
    </location>
</feature>
<proteinExistence type="predicted"/>
<sequence length="186" mass="21044">MVAQTLQLGIHLLSGGNKDIQKMLIDYLQLKKDVRFFTSLAGLMNKCSVLNLEMFERQIKAEGLGMGAELAAGDHQNLNDAEFTCSLFRFLQLTCEGHNLDFQNYLRTQPGHTTSVNLINSTVDYLLRLQESVMDFYWHYSSKEVIDEGGKEYFLRAIQVCSQVFNTLTESIQTLTESILSVLFGA</sequence>
<accession>A0A914PD50</accession>
<protein>
    <submittedName>
        <fullName evidence="3">RyR/IP3R Homology associated domain-containing protein</fullName>
    </submittedName>
</protein>
<dbReference type="PANTHER" id="PTHR46399">
    <property type="entry name" value="B30.2/SPRY DOMAIN-CONTAINING PROTEIN"/>
    <property type="match status" value="1"/>
</dbReference>
<evidence type="ECO:0000259" key="1">
    <source>
        <dbReference type="Pfam" id="PF08454"/>
    </source>
</evidence>
<dbReference type="Proteomes" id="UP000887578">
    <property type="component" value="Unplaced"/>
</dbReference>
<dbReference type="GO" id="GO:0033017">
    <property type="term" value="C:sarcoplasmic reticulum membrane"/>
    <property type="evidence" value="ECO:0007669"/>
    <property type="project" value="TreeGrafter"/>
</dbReference>
<organism evidence="2 3">
    <name type="scientific">Panagrolaimus davidi</name>
    <dbReference type="NCBI Taxonomy" id="227884"/>
    <lineage>
        <taxon>Eukaryota</taxon>
        <taxon>Metazoa</taxon>
        <taxon>Ecdysozoa</taxon>
        <taxon>Nematoda</taxon>
        <taxon>Chromadorea</taxon>
        <taxon>Rhabditida</taxon>
        <taxon>Tylenchina</taxon>
        <taxon>Panagrolaimomorpha</taxon>
        <taxon>Panagrolaimoidea</taxon>
        <taxon>Panagrolaimidae</taxon>
        <taxon>Panagrolaimus</taxon>
    </lineage>
</organism>
<evidence type="ECO:0000313" key="2">
    <source>
        <dbReference type="Proteomes" id="UP000887578"/>
    </source>
</evidence>
<dbReference type="PANTHER" id="PTHR46399:SF8">
    <property type="entry name" value="B30.2_SPRY DOMAIN-CONTAINING PROTEIN"/>
    <property type="match status" value="1"/>
</dbReference>
<dbReference type="GO" id="GO:0005790">
    <property type="term" value="C:smooth endoplasmic reticulum"/>
    <property type="evidence" value="ECO:0007669"/>
    <property type="project" value="TreeGrafter"/>
</dbReference>
<dbReference type="InterPro" id="IPR015925">
    <property type="entry name" value="Ryanodine_IP3_receptor"/>
</dbReference>
<dbReference type="GO" id="GO:0006941">
    <property type="term" value="P:striated muscle contraction"/>
    <property type="evidence" value="ECO:0007669"/>
    <property type="project" value="TreeGrafter"/>
</dbReference>
<keyword evidence="2" id="KW-1185">Reference proteome</keyword>
<reference evidence="3" key="1">
    <citation type="submission" date="2022-11" db="UniProtKB">
        <authorList>
            <consortium name="WormBaseParasite"/>
        </authorList>
    </citation>
    <scope>IDENTIFICATION</scope>
</reference>
<dbReference type="Pfam" id="PF08454">
    <property type="entry name" value="RIH_assoc"/>
    <property type="match status" value="1"/>
</dbReference>
<dbReference type="GO" id="GO:0030018">
    <property type="term" value="C:Z disc"/>
    <property type="evidence" value="ECO:0007669"/>
    <property type="project" value="TreeGrafter"/>
</dbReference>
<dbReference type="GO" id="GO:0042383">
    <property type="term" value="C:sarcolemma"/>
    <property type="evidence" value="ECO:0007669"/>
    <property type="project" value="TreeGrafter"/>
</dbReference>
<dbReference type="InterPro" id="IPR013662">
    <property type="entry name" value="RIH_assoc-dom"/>
</dbReference>
<dbReference type="AlphaFoldDB" id="A0A914PD50"/>
<name>A0A914PD50_9BILA</name>
<dbReference type="GO" id="GO:0014808">
    <property type="term" value="P:release of sequestered calcium ion into cytosol by sarcoplasmic reticulum"/>
    <property type="evidence" value="ECO:0007669"/>
    <property type="project" value="TreeGrafter"/>
</dbReference>
<dbReference type="WBParaSite" id="PDA_v2.g16078.t1">
    <property type="protein sequence ID" value="PDA_v2.g16078.t1"/>
    <property type="gene ID" value="PDA_v2.g16078"/>
</dbReference>